<comment type="caution">
    <text evidence="1">The sequence shown here is derived from an EMBL/GenBank/DDBJ whole genome shotgun (WGS) entry which is preliminary data.</text>
</comment>
<dbReference type="CDD" id="cd06848">
    <property type="entry name" value="GCS_H"/>
    <property type="match status" value="1"/>
</dbReference>
<evidence type="ECO:0000313" key="1">
    <source>
        <dbReference type="EMBL" id="RKX71650.1"/>
    </source>
</evidence>
<sequence length="334" mass="39229">MSCPFLEEVVVRYCNAYPVKKLIPASDYERTGICHGNFQECPIYKEWQSAIGEREDKMEEKLCIWAKLGVVSYRVCTQNYNCASCEFDQMMRSGRYGESALILQAMEKLKSLPADQRVCRYMLSGDISYKICSNNYECWHCEVDQMIQDRMEYHPAYRRRKRLYQQIKGIRLAPARAYTANHLWILKTGKDKVRVGIDDLAQSLLGSIRNFEFQNRRLMIETEKGKVMIPTNISGDRIEVNQVTKDQPEKINRDPYWNWLAEIRNPRYEVNLIEWEKAEEWLKKELEALEEFSRDEIGVAVSDGGKFSKSLLAQLDRQSWHRMVVRFLKGGEDN</sequence>
<reference evidence="1 2" key="1">
    <citation type="submission" date="2018-06" db="EMBL/GenBank/DDBJ databases">
        <title>Extensive metabolic versatility and redundancy in microbially diverse, dynamic hydrothermal sediments.</title>
        <authorList>
            <person name="Dombrowski N."/>
            <person name="Teske A."/>
            <person name="Baker B.J."/>
        </authorList>
    </citation>
    <scope>NUCLEOTIDE SEQUENCE [LARGE SCALE GENOMIC DNA]</scope>
    <source>
        <strain evidence="1">B36_G15</strain>
    </source>
</reference>
<dbReference type="Gene3D" id="2.40.50.100">
    <property type="match status" value="1"/>
</dbReference>
<dbReference type="Pfam" id="PF01597">
    <property type="entry name" value="GCV_H"/>
    <property type="match status" value="1"/>
</dbReference>
<protein>
    <submittedName>
        <fullName evidence="1">Uncharacterized protein</fullName>
    </submittedName>
</protein>
<dbReference type="SUPFAM" id="SSF51230">
    <property type="entry name" value="Single hybrid motif"/>
    <property type="match status" value="1"/>
</dbReference>
<name>A0A660SNU7_UNCW3</name>
<dbReference type="Proteomes" id="UP000268469">
    <property type="component" value="Unassembled WGS sequence"/>
</dbReference>
<accession>A0A660SNU7</accession>
<dbReference type="AlphaFoldDB" id="A0A660SNU7"/>
<proteinExistence type="predicted"/>
<dbReference type="EMBL" id="QNBE01000004">
    <property type="protein sequence ID" value="RKX71650.1"/>
    <property type="molecule type" value="Genomic_DNA"/>
</dbReference>
<organism evidence="1 2">
    <name type="scientific">candidate division WOR-3 bacterium</name>
    <dbReference type="NCBI Taxonomy" id="2052148"/>
    <lineage>
        <taxon>Bacteria</taxon>
        <taxon>Bacteria division WOR-3</taxon>
    </lineage>
</organism>
<dbReference type="InterPro" id="IPR033753">
    <property type="entry name" value="GCV_H/Fam206"/>
</dbReference>
<evidence type="ECO:0000313" key="2">
    <source>
        <dbReference type="Proteomes" id="UP000268469"/>
    </source>
</evidence>
<dbReference type="InterPro" id="IPR011053">
    <property type="entry name" value="Single_hybrid_motif"/>
</dbReference>
<gene>
    <name evidence="1" type="ORF">DRP53_00770</name>
</gene>